<evidence type="ECO:0000256" key="13">
    <source>
        <dbReference type="RuleBase" id="RU362091"/>
    </source>
</evidence>
<accession>A0A347TP99</accession>
<comment type="catalytic activity">
    <reaction evidence="12">
        <text>L-proline(in) + Na(+)(in) = L-proline(out) + Na(+)(out)</text>
        <dbReference type="Rhea" id="RHEA:28967"/>
        <dbReference type="ChEBI" id="CHEBI:29101"/>
        <dbReference type="ChEBI" id="CHEBI:60039"/>
    </reaction>
</comment>
<feature type="transmembrane region" description="Helical" evidence="14">
    <location>
        <begin position="314"/>
        <end position="342"/>
    </location>
</feature>
<evidence type="ECO:0000256" key="11">
    <source>
        <dbReference type="ARBA" id="ARBA00023201"/>
    </source>
</evidence>
<evidence type="ECO:0000256" key="14">
    <source>
        <dbReference type="SAM" id="Phobius"/>
    </source>
</evidence>
<feature type="transmembrane region" description="Helical" evidence="14">
    <location>
        <begin position="116"/>
        <end position="136"/>
    </location>
</feature>
<reference evidence="16" key="2">
    <citation type="submission" date="2017-09" db="EMBL/GenBank/DDBJ databases">
        <authorList>
            <person name="Perez-Cataluna A."/>
            <person name="Figueras M.J."/>
            <person name="Salas-Masso N."/>
        </authorList>
    </citation>
    <scope>NUCLEOTIDE SEQUENCE</scope>
    <source>
        <strain evidence="16">CECT 7727</strain>
    </source>
</reference>
<feature type="transmembrane region" description="Helical" evidence="14">
    <location>
        <begin position="66"/>
        <end position="95"/>
    </location>
</feature>
<feature type="transmembrane region" description="Helical" evidence="14">
    <location>
        <begin position="6"/>
        <end position="22"/>
    </location>
</feature>
<dbReference type="CDD" id="cd10322">
    <property type="entry name" value="SLC5sbd"/>
    <property type="match status" value="1"/>
</dbReference>
<dbReference type="Proteomes" id="UP000264693">
    <property type="component" value="Chromosome"/>
</dbReference>
<dbReference type="Pfam" id="PF00474">
    <property type="entry name" value="SSF"/>
    <property type="match status" value="1"/>
</dbReference>
<evidence type="ECO:0000256" key="1">
    <source>
        <dbReference type="ARBA" id="ARBA00004651"/>
    </source>
</evidence>
<organism evidence="15 18">
    <name type="scientific">Malaciobacter marinus</name>
    <dbReference type="NCBI Taxonomy" id="505249"/>
    <lineage>
        <taxon>Bacteria</taxon>
        <taxon>Pseudomonadati</taxon>
        <taxon>Campylobacterota</taxon>
        <taxon>Epsilonproteobacteria</taxon>
        <taxon>Campylobacterales</taxon>
        <taxon>Arcobacteraceae</taxon>
        <taxon>Malaciobacter</taxon>
    </lineage>
</organism>
<proteinExistence type="inferred from homology"/>
<dbReference type="InterPro" id="IPR038377">
    <property type="entry name" value="Na/Glc_symporter_sf"/>
</dbReference>
<evidence type="ECO:0000256" key="10">
    <source>
        <dbReference type="ARBA" id="ARBA00023136"/>
    </source>
</evidence>
<evidence type="ECO:0000256" key="4">
    <source>
        <dbReference type="ARBA" id="ARBA00022475"/>
    </source>
</evidence>
<dbReference type="EMBL" id="NXAO01000071">
    <property type="protein sequence ID" value="PHO14166.1"/>
    <property type="molecule type" value="Genomic_DNA"/>
</dbReference>
<keyword evidence="8" id="KW-0915">Sodium</keyword>
<dbReference type="PROSITE" id="PS50283">
    <property type="entry name" value="NA_SOLUT_SYMP_3"/>
    <property type="match status" value="1"/>
</dbReference>
<evidence type="ECO:0000313" key="17">
    <source>
        <dbReference type="Proteomes" id="UP000224740"/>
    </source>
</evidence>
<feature type="transmembrane region" description="Helical" evidence="14">
    <location>
        <begin position="175"/>
        <end position="197"/>
    </location>
</feature>
<keyword evidence="3" id="KW-0813">Transport</keyword>
<feature type="transmembrane region" description="Helical" evidence="14">
    <location>
        <begin position="42"/>
        <end position="60"/>
    </location>
</feature>
<evidence type="ECO:0000256" key="12">
    <source>
        <dbReference type="ARBA" id="ARBA00033708"/>
    </source>
</evidence>
<evidence type="ECO:0000256" key="5">
    <source>
        <dbReference type="ARBA" id="ARBA00022692"/>
    </source>
</evidence>
<sequence>MNIYLWGVITSILIYLLVGFYAGRKVKNVEDYYVSGRNASTFLITGTMFASMLSINGFMGDTAYAYSGYITSIVLINTICASGYVIGPLLFGRFIRRAKVNTMPSYFFKRFNSLRIKRFAGIVTVISLSAYFLSVIKGTSILMQSLTGFNETSALLISWGCIMIFTLYSGSKGVILTDTIMCIFFLSVTIVAGSYVFNSTGGIANLVTNLVNNPLAPDGMLSYKGIDNNSLFYAVTMGIIWMITVSVSPWQAGRNLMAKNEHVIFRSGVLTALITVLFLFYLYLIAISIIQINPNMQKPEEVIIWAAYKAMPEIVGMLLLTGIMAAGLSSASTFLSVVSFSISSDILDIKFKNEKKQLNFTRIVLFIFSIIILIIAHYNILSIRVLAWFASTIIAASWGYVAFASVWSKKLTERGAYYAMISGFLTFIIARFLKEYFDIPLENFLHPFFIATFVSILSGILGSQNQMKTKEEIKFQIFLHILPKKESNILDYKKDKIFAWIIIISGIIISILLINYWAFAYEDAINLKLSMKS</sequence>
<keyword evidence="4" id="KW-1003">Cell membrane</keyword>
<keyword evidence="17" id="KW-1185">Reference proteome</keyword>
<evidence type="ECO:0000313" key="15">
    <source>
        <dbReference type="EMBL" id="AXX88427.1"/>
    </source>
</evidence>
<dbReference type="PANTHER" id="PTHR48086">
    <property type="entry name" value="SODIUM/PROLINE SYMPORTER-RELATED"/>
    <property type="match status" value="1"/>
</dbReference>
<dbReference type="RefSeq" id="WP_099312584.1">
    <property type="nucleotide sequence ID" value="NZ_CP032101.1"/>
</dbReference>
<keyword evidence="10 14" id="KW-0472">Membrane</keyword>
<reference evidence="17" key="1">
    <citation type="submission" date="2017-09" db="EMBL/GenBank/DDBJ databases">
        <title>Arcobacter canalis sp. nov., a new species isolated from a water canal contaminated with urban sewage.</title>
        <authorList>
            <person name="Perez-Cataluna A."/>
            <person name="Salas-Masso N."/>
            <person name="Figueras M.J."/>
        </authorList>
    </citation>
    <scope>NUCLEOTIDE SEQUENCE [LARGE SCALE GENOMIC DNA]</scope>
    <source>
        <strain evidence="17">CECT 7727</strain>
    </source>
</reference>
<keyword evidence="5 14" id="KW-0812">Transmembrane</keyword>
<dbReference type="Proteomes" id="UP000224740">
    <property type="component" value="Unassembled WGS sequence"/>
</dbReference>
<feature type="transmembrane region" description="Helical" evidence="14">
    <location>
        <begin position="148"/>
        <end position="168"/>
    </location>
</feature>
<dbReference type="InterPro" id="IPR050277">
    <property type="entry name" value="Sodium:Solute_Symporter"/>
</dbReference>
<evidence type="ECO:0000256" key="7">
    <source>
        <dbReference type="ARBA" id="ARBA00022989"/>
    </source>
</evidence>
<keyword evidence="9" id="KW-0406">Ion transport</keyword>
<feature type="transmembrane region" description="Helical" evidence="14">
    <location>
        <begin position="269"/>
        <end position="294"/>
    </location>
</feature>
<feature type="transmembrane region" description="Helical" evidence="14">
    <location>
        <begin position="415"/>
        <end position="433"/>
    </location>
</feature>
<evidence type="ECO:0000313" key="18">
    <source>
        <dbReference type="Proteomes" id="UP000264693"/>
    </source>
</evidence>
<reference evidence="15 18" key="3">
    <citation type="submission" date="2018-08" db="EMBL/GenBank/DDBJ databases">
        <title>Complete genome of the Arcobacter marinus type strain JCM 15502.</title>
        <authorList>
            <person name="Miller W.G."/>
            <person name="Yee E."/>
            <person name="Huynh S."/>
            <person name="Parker C.T."/>
        </authorList>
    </citation>
    <scope>NUCLEOTIDE SEQUENCE [LARGE SCALE GENOMIC DNA]</scope>
    <source>
        <strain evidence="15 18">JCM 15502</strain>
    </source>
</reference>
<dbReference type="GO" id="GO:0015293">
    <property type="term" value="F:symporter activity"/>
    <property type="evidence" value="ECO:0007669"/>
    <property type="project" value="UniProtKB-KW"/>
</dbReference>
<dbReference type="Gene3D" id="1.20.1730.10">
    <property type="entry name" value="Sodium/glucose cotransporter"/>
    <property type="match status" value="1"/>
</dbReference>
<feature type="transmembrane region" description="Helical" evidence="14">
    <location>
        <begin position="363"/>
        <end position="380"/>
    </location>
</feature>
<dbReference type="InterPro" id="IPR001734">
    <property type="entry name" value="Na/solute_symporter"/>
</dbReference>
<dbReference type="KEGG" id="amar:AMRN_2729"/>
<evidence type="ECO:0000256" key="9">
    <source>
        <dbReference type="ARBA" id="ARBA00023065"/>
    </source>
</evidence>
<comment type="similarity">
    <text evidence="2 13">Belongs to the sodium:solute symporter (SSF) (TC 2.A.21) family.</text>
</comment>
<keyword evidence="11" id="KW-0739">Sodium transport</keyword>
<dbReference type="PANTHER" id="PTHR48086:SF3">
    <property type="entry name" value="SODIUM_PROLINE SYMPORTER"/>
    <property type="match status" value="1"/>
</dbReference>
<dbReference type="EMBL" id="CP032101">
    <property type="protein sequence ID" value="AXX88427.1"/>
    <property type="molecule type" value="Genomic_DNA"/>
</dbReference>
<protein>
    <submittedName>
        <fullName evidence="15">Sodium:solute symporter</fullName>
    </submittedName>
</protein>
<comment type="subcellular location">
    <subcellularLocation>
        <location evidence="1">Cell membrane</location>
        <topology evidence="1">Multi-pass membrane protein</topology>
    </subcellularLocation>
</comment>
<dbReference type="GO" id="GO:0006814">
    <property type="term" value="P:sodium ion transport"/>
    <property type="evidence" value="ECO:0007669"/>
    <property type="project" value="UniProtKB-KW"/>
</dbReference>
<evidence type="ECO:0000256" key="2">
    <source>
        <dbReference type="ARBA" id="ARBA00006434"/>
    </source>
</evidence>
<keyword evidence="6" id="KW-0769">Symport</keyword>
<keyword evidence="7 14" id="KW-1133">Transmembrane helix</keyword>
<dbReference type="AlphaFoldDB" id="A0A347TP99"/>
<name>A0A347TP99_9BACT</name>
<evidence type="ECO:0000256" key="8">
    <source>
        <dbReference type="ARBA" id="ARBA00023053"/>
    </source>
</evidence>
<feature type="transmembrane region" description="Helical" evidence="14">
    <location>
        <begin position="497"/>
        <end position="519"/>
    </location>
</feature>
<gene>
    <name evidence="15" type="ORF">AMRN_2729</name>
    <name evidence="16" type="ORF">CPH92_13310</name>
</gene>
<feature type="transmembrane region" description="Helical" evidence="14">
    <location>
        <begin position="386"/>
        <end position="403"/>
    </location>
</feature>
<dbReference type="GO" id="GO:0005886">
    <property type="term" value="C:plasma membrane"/>
    <property type="evidence" value="ECO:0007669"/>
    <property type="project" value="UniProtKB-SubCell"/>
</dbReference>
<feature type="transmembrane region" description="Helical" evidence="14">
    <location>
        <begin position="230"/>
        <end position="248"/>
    </location>
</feature>
<feature type="transmembrane region" description="Helical" evidence="14">
    <location>
        <begin position="445"/>
        <end position="462"/>
    </location>
</feature>
<evidence type="ECO:0000313" key="16">
    <source>
        <dbReference type="EMBL" id="PHO14166.1"/>
    </source>
</evidence>
<evidence type="ECO:0000256" key="3">
    <source>
        <dbReference type="ARBA" id="ARBA00022448"/>
    </source>
</evidence>
<evidence type="ECO:0000256" key="6">
    <source>
        <dbReference type="ARBA" id="ARBA00022847"/>
    </source>
</evidence>